<reference evidence="1 2" key="1">
    <citation type="journal article" date="2013" name="Genome Announc.">
        <title>Draft Genome Sequence of the Methanotrophic Gammaproteobacterium Methyloglobulus morosus DSM 22980 Strain KoM1.</title>
        <authorList>
            <person name="Poehlein A."/>
            <person name="Deutzmann J.S."/>
            <person name="Daniel R."/>
            <person name="Simeonova D.D."/>
        </authorList>
    </citation>
    <scope>NUCLEOTIDE SEQUENCE [LARGE SCALE GENOMIC DNA]</scope>
    <source>
        <strain evidence="1 2">KoM1</strain>
    </source>
</reference>
<organism evidence="1 2">
    <name type="scientific">Methyloglobulus morosus KoM1</name>
    <dbReference type="NCBI Taxonomy" id="1116472"/>
    <lineage>
        <taxon>Bacteria</taxon>
        <taxon>Pseudomonadati</taxon>
        <taxon>Pseudomonadota</taxon>
        <taxon>Gammaproteobacteria</taxon>
        <taxon>Methylococcales</taxon>
        <taxon>Methylococcaceae</taxon>
        <taxon>Methyloglobulus</taxon>
    </lineage>
</organism>
<gene>
    <name evidence="1" type="ORF">MGMO_97c00120</name>
</gene>
<dbReference type="STRING" id="1116472.MGMO_97c00120"/>
<name>V5BUL1_9GAMM</name>
<sequence length="64" mass="7145">MLSDVEDIAIGDLTPRVLLHTMGSLVVMPYGQWTQSTSAVQWPWNAMCLSLPTNASLMQRNRLV</sequence>
<comment type="caution">
    <text evidence="1">The sequence shown here is derived from an EMBL/GenBank/DDBJ whole genome shotgun (WGS) entry which is preliminary data.</text>
</comment>
<dbReference type="AlphaFoldDB" id="V5BUL1"/>
<proteinExistence type="predicted"/>
<evidence type="ECO:0000313" key="1">
    <source>
        <dbReference type="EMBL" id="ESS71534.1"/>
    </source>
</evidence>
<accession>V5BUL1</accession>
<keyword evidence="2" id="KW-1185">Reference proteome</keyword>
<dbReference type="EMBL" id="AYLO01000093">
    <property type="protein sequence ID" value="ESS71534.1"/>
    <property type="molecule type" value="Genomic_DNA"/>
</dbReference>
<dbReference type="Proteomes" id="UP000017842">
    <property type="component" value="Unassembled WGS sequence"/>
</dbReference>
<evidence type="ECO:0000313" key="2">
    <source>
        <dbReference type="Proteomes" id="UP000017842"/>
    </source>
</evidence>
<protein>
    <submittedName>
        <fullName evidence="1">Uncharacterized protein</fullName>
    </submittedName>
</protein>